<name>A0A6M2VHY7_STIJA</name>
<dbReference type="Pfam" id="PF07743">
    <property type="entry name" value="HSCB_C"/>
    <property type="match status" value="1"/>
</dbReference>
<dbReference type="InterPro" id="IPR001623">
    <property type="entry name" value="DnaJ_domain"/>
</dbReference>
<keyword evidence="4" id="KW-0963">Cytoplasm</keyword>
<evidence type="ECO:0000256" key="5">
    <source>
        <dbReference type="ARBA" id="ARBA00023128"/>
    </source>
</evidence>
<reference evidence="8" key="1">
    <citation type="submission" date="2018-06" db="EMBL/GenBank/DDBJ databases">
        <title>Identification and characterization of DnaJ in sea cucumber.</title>
        <authorList>
            <person name="Gao L."/>
            <person name="He C."/>
        </authorList>
    </citation>
    <scope>NUCLEOTIDE SEQUENCE</scope>
</reference>
<dbReference type="Gene3D" id="1.20.1280.20">
    <property type="entry name" value="HscB, C-terminal domain"/>
    <property type="match status" value="1"/>
</dbReference>
<dbReference type="SMART" id="SM00271">
    <property type="entry name" value="DnaJ"/>
    <property type="match status" value="1"/>
</dbReference>
<dbReference type="GO" id="GO:0044571">
    <property type="term" value="P:[2Fe-2S] cluster assembly"/>
    <property type="evidence" value="ECO:0007669"/>
    <property type="project" value="InterPro"/>
</dbReference>
<dbReference type="InterPro" id="IPR036386">
    <property type="entry name" value="HscB_C_sf"/>
</dbReference>
<dbReference type="PANTHER" id="PTHR14021:SF15">
    <property type="entry name" value="IRON-SULFUR CLUSTER CO-CHAPERONE PROTEIN HSCB"/>
    <property type="match status" value="1"/>
</dbReference>
<dbReference type="SUPFAM" id="SSF47144">
    <property type="entry name" value="HSC20 (HSCB), C-terminal oligomerisation domain"/>
    <property type="match status" value="1"/>
</dbReference>
<dbReference type="GO" id="GO:0051087">
    <property type="term" value="F:protein-folding chaperone binding"/>
    <property type="evidence" value="ECO:0007669"/>
    <property type="project" value="InterPro"/>
</dbReference>
<evidence type="ECO:0000256" key="6">
    <source>
        <dbReference type="ARBA" id="ARBA00023186"/>
    </source>
</evidence>
<dbReference type="SUPFAM" id="SSF46565">
    <property type="entry name" value="Chaperone J-domain"/>
    <property type="match status" value="1"/>
</dbReference>
<dbReference type="InterPro" id="IPR009073">
    <property type="entry name" value="HscB_oligo_C"/>
</dbReference>
<evidence type="ECO:0000256" key="4">
    <source>
        <dbReference type="ARBA" id="ARBA00022490"/>
    </source>
</evidence>
<evidence type="ECO:0000313" key="8">
    <source>
        <dbReference type="EMBL" id="QCY50103.1"/>
    </source>
</evidence>
<keyword evidence="6" id="KW-0143">Chaperone</keyword>
<dbReference type="AlphaFoldDB" id="A0A6M2VHY7"/>
<keyword evidence="5" id="KW-0496">Mitochondrion</keyword>
<comment type="subcellular location">
    <subcellularLocation>
        <location evidence="2">Cytoplasm</location>
    </subcellularLocation>
    <subcellularLocation>
        <location evidence="1">Mitochondrion</location>
    </subcellularLocation>
</comment>
<sequence length="241" mass="27699">MVQKCLTSSLNGVGLTLDRSQGLSIRASSIWMVQRRLCSTSSRCWNCNAVLSNDQFQKSPFFCFSCHGIQPVDENISHFQRMECKTNYDLDVSRLQKFFRELQSKLHPDRFSQKSEREQSFSAGQSSAVNKAYRTLLRPLSRGLYMLELAGYPVEEGDSDVDPSFLMEIMELNEKLSELNDLDEIKKIGDVNAEKLKGLMKELSIEFESKNYEKAREVLMRLKYYANIDDKVRDKLGTSTV</sequence>
<dbReference type="GO" id="GO:0001671">
    <property type="term" value="F:ATPase activator activity"/>
    <property type="evidence" value="ECO:0007669"/>
    <property type="project" value="InterPro"/>
</dbReference>
<dbReference type="FunFam" id="1.20.1280.20:FF:000002">
    <property type="entry name" value="HscB mitochondrial iron-sulfur cluster co-chaperone"/>
    <property type="match status" value="1"/>
</dbReference>
<dbReference type="Gene3D" id="1.10.287.110">
    <property type="entry name" value="DnaJ domain"/>
    <property type="match status" value="1"/>
</dbReference>
<evidence type="ECO:0000256" key="2">
    <source>
        <dbReference type="ARBA" id="ARBA00004496"/>
    </source>
</evidence>
<dbReference type="CDD" id="cd06257">
    <property type="entry name" value="DnaJ"/>
    <property type="match status" value="1"/>
</dbReference>
<dbReference type="GO" id="GO:0005739">
    <property type="term" value="C:mitochondrion"/>
    <property type="evidence" value="ECO:0007669"/>
    <property type="project" value="UniProtKB-SubCell"/>
</dbReference>
<dbReference type="GO" id="GO:0051259">
    <property type="term" value="P:protein complex oligomerization"/>
    <property type="evidence" value="ECO:0007669"/>
    <property type="project" value="InterPro"/>
</dbReference>
<dbReference type="EMBL" id="MH481807">
    <property type="protein sequence ID" value="QCY50103.1"/>
    <property type="molecule type" value="mRNA"/>
</dbReference>
<evidence type="ECO:0000256" key="1">
    <source>
        <dbReference type="ARBA" id="ARBA00004173"/>
    </source>
</evidence>
<dbReference type="NCBIfam" id="TIGR00714">
    <property type="entry name" value="hscB"/>
    <property type="match status" value="1"/>
</dbReference>
<dbReference type="InterPro" id="IPR004640">
    <property type="entry name" value="HscB"/>
</dbReference>
<organism evidence="8">
    <name type="scientific">Stichopus japonicus</name>
    <name type="common">Sea cucumber</name>
    <dbReference type="NCBI Taxonomy" id="307972"/>
    <lineage>
        <taxon>Eukaryota</taxon>
        <taxon>Metazoa</taxon>
        <taxon>Echinodermata</taxon>
        <taxon>Eleutherozoa</taxon>
        <taxon>Echinozoa</taxon>
        <taxon>Holothuroidea</taxon>
        <taxon>Aspidochirotacea</taxon>
        <taxon>Aspidochirotida</taxon>
        <taxon>Stichopodidae</taxon>
        <taxon>Apostichopus</taxon>
    </lineage>
</organism>
<evidence type="ECO:0000259" key="7">
    <source>
        <dbReference type="SMART" id="SM00271"/>
    </source>
</evidence>
<evidence type="ECO:0000256" key="3">
    <source>
        <dbReference type="ARBA" id="ARBA00010476"/>
    </source>
</evidence>
<proteinExistence type="evidence at transcript level"/>
<comment type="similarity">
    <text evidence="3">Belongs to the HscB family.</text>
</comment>
<dbReference type="InterPro" id="IPR036869">
    <property type="entry name" value="J_dom_sf"/>
</dbReference>
<protein>
    <submittedName>
        <fullName evidence="8">DNAJC20</fullName>
    </submittedName>
</protein>
<dbReference type="PANTHER" id="PTHR14021">
    <property type="entry name" value="IRON-SULFUR CLUSTER CO-CHAPERONE PROTEIN HSCB"/>
    <property type="match status" value="1"/>
</dbReference>
<accession>A0A6M2VHY7</accession>
<feature type="domain" description="J" evidence="7">
    <location>
        <begin position="76"/>
        <end position="141"/>
    </location>
</feature>